<reference evidence="2 3" key="1">
    <citation type="submission" date="2020-04" db="EMBL/GenBank/DDBJ databases">
        <title>Paenibacillus algicola sp. nov., a novel marine bacterium producing alginate lyase.</title>
        <authorList>
            <person name="Huang H."/>
        </authorList>
    </citation>
    <scope>NUCLEOTIDE SEQUENCE [LARGE SCALE GENOMIC DNA]</scope>
    <source>
        <strain evidence="2 3">L7-75</strain>
    </source>
</reference>
<protein>
    <recommendedName>
        <fullName evidence="1">Immunity protein 30 domain-containing protein</fullName>
    </recommendedName>
</protein>
<sequence length="153" mass="17691">MDVESELKKIYTNRLLQSQQEISSFEEALVNLIGLEDKSVITGLCMGFDDDTEQYEIMFGLVHGIEHLYKDNIEEGLHLIALAIPRVIDRAREWIEVLHYRILNHEQVRRIYGSVLSKLDVTTKEIIINSLRDIKSEDPNMFSDSVDEVLKSI</sequence>
<gene>
    <name evidence="2" type="ORF">HII30_00820</name>
</gene>
<evidence type="ECO:0000313" key="3">
    <source>
        <dbReference type="Proteomes" id="UP000565468"/>
    </source>
</evidence>
<dbReference type="Pfam" id="PF15565">
    <property type="entry name" value="Imm30"/>
    <property type="match status" value="1"/>
</dbReference>
<dbReference type="InterPro" id="IPR029084">
    <property type="entry name" value="Imm30"/>
</dbReference>
<evidence type="ECO:0000259" key="1">
    <source>
        <dbReference type="Pfam" id="PF15565"/>
    </source>
</evidence>
<dbReference type="RefSeq" id="WP_169503029.1">
    <property type="nucleotide sequence ID" value="NZ_JABBPN010000001.1"/>
</dbReference>
<dbReference type="AlphaFoldDB" id="A0A848M0A6"/>
<organism evidence="2 3">
    <name type="scientific">Paenibacillus lemnae</name>
    <dbReference type="NCBI Taxonomy" id="1330551"/>
    <lineage>
        <taxon>Bacteria</taxon>
        <taxon>Bacillati</taxon>
        <taxon>Bacillota</taxon>
        <taxon>Bacilli</taxon>
        <taxon>Bacillales</taxon>
        <taxon>Paenibacillaceae</taxon>
        <taxon>Paenibacillus</taxon>
    </lineage>
</organism>
<feature type="domain" description="Immunity protein 30" evidence="1">
    <location>
        <begin position="13"/>
        <end position="112"/>
    </location>
</feature>
<keyword evidence="3" id="KW-1185">Reference proteome</keyword>
<name>A0A848M0A6_PAELE</name>
<dbReference type="Proteomes" id="UP000565468">
    <property type="component" value="Unassembled WGS sequence"/>
</dbReference>
<proteinExistence type="predicted"/>
<evidence type="ECO:0000313" key="2">
    <source>
        <dbReference type="EMBL" id="NMO94328.1"/>
    </source>
</evidence>
<dbReference type="EMBL" id="JABBPN010000001">
    <property type="protein sequence ID" value="NMO94328.1"/>
    <property type="molecule type" value="Genomic_DNA"/>
</dbReference>
<comment type="caution">
    <text evidence="2">The sequence shown here is derived from an EMBL/GenBank/DDBJ whole genome shotgun (WGS) entry which is preliminary data.</text>
</comment>
<accession>A0A848M0A6</accession>